<dbReference type="FunFam" id="2.40.10.10:FF:000036">
    <property type="entry name" value="Trypsin beta"/>
    <property type="match status" value="1"/>
</dbReference>
<evidence type="ECO:0000256" key="1">
    <source>
        <dbReference type="ARBA" id="ARBA00004239"/>
    </source>
</evidence>
<dbReference type="InterPro" id="IPR009003">
    <property type="entry name" value="Peptidase_S1_PA"/>
</dbReference>
<dbReference type="InterPro" id="IPR001314">
    <property type="entry name" value="Peptidase_S1A"/>
</dbReference>
<dbReference type="OMA" id="HICSFTK"/>
<dbReference type="InterPro" id="IPR043504">
    <property type="entry name" value="Peptidase_S1_PA_chymotrypsin"/>
</dbReference>
<evidence type="ECO:0000256" key="2">
    <source>
        <dbReference type="ARBA" id="ARBA00007664"/>
    </source>
</evidence>
<dbReference type="GO" id="GO:0006508">
    <property type="term" value="P:proteolysis"/>
    <property type="evidence" value="ECO:0007669"/>
    <property type="project" value="UniProtKB-KW"/>
</dbReference>
<gene>
    <name evidence="9" type="ORF">EAI_10647</name>
</gene>
<keyword evidence="5 7" id="KW-0720">Serine protease</keyword>
<protein>
    <submittedName>
        <fullName evidence="9">Chymotrypsin-1</fullName>
    </submittedName>
</protein>
<comment type="similarity">
    <text evidence="2">Belongs to the peptidase S1 family.</text>
</comment>
<evidence type="ECO:0000313" key="10">
    <source>
        <dbReference type="Proteomes" id="UP000008237"/>
    </source>
</evidence>
<dbReference type="InterPro" id="IPR033116">
    <property type="entry name" value="TRYPSIN_SER"/>
</dbReference>
<evidence type="ECO:0000256" key="3">
    <source>
        <dbReference type="ARBA" id="ARBA00022670"/>
    </source>
</evidence>
<dbReference type="PROSITE" id="PS50240">
    <property type="entry name" value="TRYPSIN_DOM"/>
    <property type="match status" value="1"/>
</dbReference>
<dbReference type="AlphaFoldDB" id="E2B8J8"/>
<dbReference type="Gene3D" id="2.40.10.10">
    <property type="entry name" value="Trypsin-like serine proteases"/>
    <property type="match status" value="2"/>
</dbReference>
<keyword evidence="6" id="KW-1015">Disulfide bond</keyword>
<dbReference type="EMBL" id="GL446337">
    <property type="protein sequence ID" value="EFN87984.1"/>
    <property type="molecule type" value="Genomic_DNA"/>
</dbReference>
<dbReference type="Pfam" id="PF00089">
    <property type="entry name" value="Trypsin"/>
    <property type="match status" value="1"/>
</dbReference>
<dbReference type="PANTHER" id="PTHR24276">
    <property type="entry name" value="POLYSERASE-RELATED"/>
    <property type="match status" value="1"/>
</dbReference>
<evidence type="ECO:0000256" key="6">
    <source>
        <dbReference type="ARBA" id="ARBA00023157"/>
    </source>
</evidence>
<dbReference type="InterPro" id="IPR001254">
    <property type="entry name" value="Trypsin_dom"/>
</dbReference>
<dbReference type="PROSITE" id="PS00134">
    <property type="entry name" value="TRYPSIN_HIS"/>
    <property type="match status" value="1"/>
</dbReference>
<dbReference type="SMART" id="SM00020">
    <property type="entry name" value="Tryp_SPc"/>
    <property type="match status" value="1"/>
</dbReference>
<dbReference type="InterPro" id="IPR050430">
    <property type="entry name" value="Peptidase_S1"/>
</dbReference>
<comment type="subcellular location">
    <subcellularLocation>
        <location evidence="1">Secreted</location>
        <location evidence="1">Extracellular space</location>
    </subcellularLocation>
</comment>
<dbReference type="InParanoid" id="E2B8J8"/>
<organism evidence="10">
    <name type="scientific">Harpegnathos saltator</name>
    <name type="common">Jerdon's jumping ant</name>
    <dbReference type="NCBI Taxonomy" id="610380"/>
    <lineage>
        <taxon>Eukaryota</taxon>
        <taxon>Metazoa</taxon>
        <taxon>Ecdysozoa</taxon>
        <taxon>Arthropoda</taxon>
        <taxon>Hexapoda</taxon>
        <taxon>Insecta</taxon>
        <taxon>Pterygota</taxon>
        <taxon>Neoptera</taxon>
        <taxon>Endopterygota</taxon>
        <taxon>Hymenoptera</taxon>
        <taxon>Apocrita</taxon>
        <taxon>Aculeata</taxon>
        <taxon>Formicoidea</taxon>
        <taxon>Formicidae</taxon>
        <taxon>Ponerinae</taxon>
        <taxon>Ponerini</taxon>
        <taxon>Harpegnathos</taxon>
    </lineage>
</organism>
<feature type="domain" description="Peptidase S1" evidence="8">
    <location>
        <begin position="1"/>
        <end position="199"/>
    </location>
</feature>
<dbReference type="CDD" id="cd00190">
    <property type="entry name" value="Tryp_SPc"/>
    <property type="match status" value="1"/>
</dbReference>
<dbReference type="MEROPS" id="S01.438"/>
<evidence type="ECO:0000256" key="5">
    <source>
        <dbReference type="ARBA" id="ARBA00022825"/>
    </source>
</evidence>
<dbReference type="InterPro" id="IPR018114">
    <property type="entry name" value="TRYPSIN_HIS"/>
</dbReference>
<keyword evidence="3 7" id="KW-0645">Protease</keyword>
<reference evidence="9 10" key="1">
    <citation type="journal article" date="2010" name="Science">
        <title>Genomic comparison of the ants Camponotus floridanus and Harpegnathos saltator.</title>
        <authorList>
            <person name="Bonasio R."/>
            <person name="Zhang G."/>
            <person name="Ye C."/>
            <person name="Mutti N.S."/>
            <person name="Fang X."/>
            <person name="Qin N."/>
            <person name="Donahue G."/>
            <person name="Yang P."/>
            <person name="Li Q."/>
            <person name="Li C."/>
            <person name="Zhang P."/>
            <person name="Huang Z."/>
            <person name="Berger S.L."/>
            <person name="Reinberg D."/>
            <person name="Wang J."/>
            <person name="Liebig J."/>
        </authorList>
    </citation>
    <scope>NUCLEOTIDE SEQUENCE [LARGE SCALE GENOMIC DNA]</scope>
    <source>
        <strain evidence="9 10">R22 G/1</strain>
    </source>
</reference>
<dbReference type="OrthoDB" id="60866at2759"/>
<dbReference type="FunCoup" id="E2B8J8">
    <property type="interactions" value="16"/>
</dbReference>
<dbReference type="GO" id="GO:0004252">
    <property type="term" value="F:serine-type endopeptidase activity"/>
    <property type="evidence" value="ECO:0007669"/>
    <property type="project" value="InterPro"/>
</dbReference>
<name>E2B8J8_HARSA</name>
<keyword evidence="10" id="KW-1185">Reference proteome</keyword>
<keyword evidence="4 7" id="KW-0378">Hydrolase</keyword>
<dbReference type="PRINTS" id="PR00722">
    <property type="entry name" value="CHYMOTRYPSIN"/>
</dbReference>
<dbReference type="Proteomes" id="UP000008237">
    <property type="component" value="Unassembled WGS sequence"/>
</dbReference>
<sequence length="200" mass="22077">MDHVCGGSIINNRTILTAAHCLKETENSLNYWKVHAGTNFLNETGNVYSVASITIHENYDLFINDIGLIHLEESIEFNAKIQPIKLTTTDVDSGVCKITGWGFKELKSFSSVSNNLQEIDVIIYPNTNCKTSTPGIMRSHICTLTKVGEGICFGDSGGPLVVDDFQIGIVSSGYPCALGHPDLYMRVYSFLDWIAQHIEN</sequence>
<proteinExistence type="inferred from homology"/>
<evidence type="ECO:0000256" key="4">
    <source>
        <dbReference type="ARBA" id="ARBA00022801"/>
    </source>
</evidence>
<dbReference type="STRING" id="610380.E2B8J8"/>
<evidence type="ECO:0000256" key="7">
    <source>
        <dbReference type="RuleBase" id="RU363034"/>
    </source>
</evidence>
<dbReference type="SUPFAM" id="SSF50494">
    <property type="entry name" value="Trypsin-like serine proteases"/>
    <property type="match status" value="1"/>
</dbReference>
<dbReference type="PROSITE" id="PS00135">
    <property type="entry name" value="TRYPSIN_SER"/>
    <property type="match status" value="1"/>
</dbReference>
<evidence type="ECO:0000259" key="8">
    <source>
        <dbReference type="PROSITE" id="PS50240"/>
    </source>
</evidence>
<dbReference type="GO" id="GO:0005576">
    <property type="term" value="C:extracellular region"/>
    <property type="evidence" value="ECO:0007669"/>
    <property type="project" value="UniProtKB-SubCell"/>
</dbReference>
<accession>E2B8J8</accession>
<evidence type="ECO:0000313" key="9">
    <source>
        <dbReference type="EMBL" id="EFN87984.1"/>
    </source>
</evidence>
<dbReference type="PANTHER" id="PTHR24276:SF98">
    <property type="entry name" value="FI18310P1-RELATED"/>
    <property type="match status" value="1"/>
</dbReference>